<dbReference type="Gene3D" id="2.20.230.10">
    <property type="entry name" value="Resuscitation-promoting factor rpfb"/>
    <property type="match status" value="1"/>
</dbReference>
<reference evidence="1 2" key="1">
    <citation type="journal article" date="2019" name="Nat. Med.">
        <title>A library of human gut bacterial isolates paired with longitudinal multiomics data enables mechanistic microbiome research.</title>
        <authorList>
            <person name="Poyet M."/>
            <person name="Groussin M."/>
            <person name="Gibbons S.M."/>
            <person name="Avila-Pacheco J."/>
            <person name="Jiang X."/>
            <person name="Kearney S.M."/>
            <person name="Perrotta A.R."/>
            <person name="Berdy B."/>
            <person name="Zhao S."/>
            <person name="Lieberman T.D."/>
            <person name="Swanson P.K."/>
            <person name="Smith M."/>
            <person name="Roesemann S."/>
            <person name="Alexander J.E."/>
            <person name="Rich S.A."/>
            <person name="Livny J."/>
            <person name="Vlamakis H."/>
            <person name="Clish C."/>
            <person name="Bullock K."/>
            <person name="Deik A."/>
            <person name="Scott J."/>
            <person name="Pierce K.A."/>
            <person name="Xavier R.J."/>
            <person name="Alm E.J."/>
        </authorList>
    </citation>
    <scope>NUCLEOTIDE SEQUENCE [LARGE SCALE GENOMIC DNA]</scope>
    <source>
        <strain evidence="1 2">BIOML-A198</strain>
    </source>
</reference>
<evidence type="ECO:0000313" key="1">
    <source>
        <dbReference type="EMBL" id="MTK21525.1"/>
    </source>
</evidence>
<sequence>MKRDLIAFITALCVIVVGIYAVMQSNLKEVNINDNGELSTFTTYQQTVDEFLKEQKIRVGNFDDMNVSFDDRVYDGMEIDITRAQPVVINDGGIKTLVMTTEPTVDDVLKARSIELSTNDEISVARTSHVEGDMEIEITRVEKEYESVYEEINLDTEYVYTDELPSNEQEVWNEGSPKVVEHVYEKVYKNGDHVEQTKVATNVVDEGQPRTIAVGTGAITSFVANMTAYDVQSAGGGSRVACKPYTDVSNTIYYNDSEYGQLRIVAAGKDYPCGTIVDIDGIGKAIVLDRGSAITGNDLDLLVNTNAWDFGRKYKQTKVLRLGW</sequence>
<comment type="caution">
    <text evidence="1">The sequence shown here is derived from an EMBL/GenBank/DDBJ whole genome shotgun (WGS) entry which is preliminary data.</text>
</comment>
<name>A0A173SEZ2_9FIRM</name>
<dbReference type="Pfam" id="PF03990">
    <property type="entry name" value="DUF348"/>
    <property type="match status" value="2"/>
</dbReference>
<gene>
    <name evidence="1" type="ORF">GMA92_08835</name>
</gene>
<dbReference type="InterPro" id="IPR011098">
    <property type="entry name" value="G5_dom"/>
</dbReference>
<dbReference type="GeneID" id="60058616"/>
<dbReference type="CDD" id="cd14667">
    <property type="entry name" value="3D_containing_proteins"/>
    <property type="match status" value="1"/>
</dbReference>
<dbReference type="Pfam" id="PF07501">
    <property type="entry name" value="G5"/>
    <property type="match status" value="1"/>
</dbReference>
<dbReference type="PANTHER" id="PTHR39160:SF4">
    <property type="entry name" value="RESUSCITATION-PROMOTING FACTOR RPFB"/>
    <property type="match status" value="1"/>
</dbReference>
<dbReference type="PROSITE" id="PS51109">
    <property type="entry name" value="G5"/>
    <property type="match status" value="1"/>
</dbReference>
<dbReference type="AlphaFoldDB" id="A0A173SEZ2"/>
<dbReference type="PANTHER" id="PTHR39160">
    <property type="entry name" value="CELL WALL-BINDING PROTEIN YOCH"/>
    <property type="match status" value="1"/>
</dbReference>
<dbReference type="SMART" id="SM01208">
    <property type="entry name" value="G5"/>
    <property type="match status" value="1"/>
</dbReference>
<accession>A0A173SEZ2</accession>
<dbReference type="EMBL" id="WMQE01000018">
    <property type="protein sequence ID" value="MTK21525.1"/>
    <property type="molecule type" value="Genomic_DNA"/>
</dbReference>
<dbReference type="OrthoDB" id="9798935at2"/>
<organism evidence="1 2">
    <name type="scientific">Turicibacter sanguinis</name>
    <dbReference type="NCBI Taxonomy" id="154288"/>
    <lineage>
        <taxon>Bacteria</taxon>
        <taxon>Bacillati</taxon>
        <taxon>Bacillota</taxon>
        <taxon>Erysipelotrichia</taxon>
        <taxon>Erysipelotrichales</taxon>
        <taxon>Turicibacteraceae</taxon>
        <taxon>Turicibacter</taxon>
    </lineage>
</organism>
<protein>
    <submittedName>
        <fullName evidence="1">DUF348 domain-containing protein</fullName>
    </submittedName>
</protein>
<evidence type="ECO:0000313" key="2">
    <source>
        <dbReference type="Proteomes" id="UP000487649"/>
    </source>
</evidence>
<dbReference type="InterPro" id="IPR007137">
    <property type="entry name" value="DUF348"/>
</dbReference>
<proteinExistence type="predicted"/>
<dbReference type="InterPro" id="IPR059180">
    <property type="entry name" value="3D_YorM"/>
</dbReference>
<dbReference type="RefSeq" id="WP_006785184.1">
    <property type="nucleotide sequence ID" value="NZ_CABJBH010000009.1"/>
</dbReference>
<dbReference type="InterPro" id="IPR051933">
    <property type="entry name" value="Resuscitation_pf_RpfB"/>
</dbReference>
<dbReference type="Proteomes" id="UP000487649">
    <property type="component" value="Unassembled WGS sequence"/>
</dbReference>